<comment type="caution">
    <text evidence="1">The sequence shown here is derived from an EMBL/GenBank/DDBJ whole genome shotgun (WGS) entry which is preliminary data.</text>
</comment>
<dbReference type="Proteomes" id="UP000272706">
    <property type="component" value="Unassembled WGS sequence"/>
</dbReference>
<gene>
    <name evidence="1" type="ORF">D3227_32300</name>
</gene>
<name>A0A3A5K4F8_9HYPH</name>
<sequence length="67" mass="7646">MSDLILYVVGWAAQWQRRNILRCTAFGRERAKARGVKFGRKPKLDAPQRVAALARLALNPSRRISCH</sequence>
<dbReference type="AlphaFoldDB" id="A0A3A5K4F8"/>
<proteinExistence type="predicted"/>
<organism evidence="1 2">
    <name type="scientific">Mesorhizobium waimense</name>
    <dbReference type="NCBI Taxonomy" id="1300307"/>
    <lineage>
        <taxon>Bacteria</taxon>
        <taxon>Pseudomonadati</taxon>
        <taxon>Pseudomonadota</taxon>
        <taxon>Alphaproteobacteria</taxon>
        <taxon>Hyphomicrobiales</taxon>
        <taxon>Phyllobacteriaceae</taxon>
        <taxon>Mesorhizobium</taxon>
    </lineage>
</organism>
<reference evidence="1 2" key="1">
    <citation type="submission" date="2018-09" db="EMBL/GenBank/DDBJ databases">
        <title>Mesorhizobium carmichaelinearum sp. nov. isolated from Carmichaelinea spp. root nodules in New Zealand.</title>
        <authorList>
            <person name="De Meyer S.E."/>
        </authorList>
    </citation>
    <scope>NUCLEOTIDE SEQUENCE [LARGE SCALE GENOMIC DNA]</scope>
    <source>
        <strain evidence="1 2">ICMP19557</strain>
    </source>
</reference>
<evidence type="ECO:0000313" key="1">
    <source>
        <dbReference type="EMBL" id="RJT29442.1"/>
    </source>
</evidence>
<dbReference type="EMBL" id="QZWZ01000043">
    <property type="protein sequence ID" value="RJT29442.1"/>
    <property type="molecule type" value="Genomic_DNA"/>
</dbReference>
<evidence type="ECO:0000313" key="2">
    <source>
        <dbReference type="Proteomes" id="UP000272706"/>
    </source>
</evidence>
<protein>
    <submittedName>
        <fullName evidence="1">Recombinase family protein</fullName>
    </submittedName>
</protein>
<accession>A0A3A5K4F8</accession>
<keyword evidence="2" id="KW-1185">Reference proteome</keyword>
<dbReference type="RefSeq" id="WP_120018228.1">
    <property type="nucleotide sequence ID" value="NZ_QZWZ01000043.1"/>
</dbReference>